<evidence type="ECO:0000313" key="4">
    <source>
        <dbReference type="EnsemblFungi" id="EJT81366"/>
    </source>
</evidence>
<protein>
    <recommendedName>
        <fullName evidence="6">DUF202 domain-containing protein</fullName>
    </recommendedName>
</protein>
<dbReference type="OrthoDB" id="2555434at2759"/>
<accession>J3NJB4</accession>
<dbReference type="VEuPathDB" id="FungiDB:GGTG_01347"/>
<evidence type="ECO:0000256" key="1">
    <source>
        <dbReference type="SAM" id="MobiDB-lite"/>
    </source>
</evidence>
<evidence type="ECO:0000256" key="2">
    <source>
        <dbReference type="SAM" id="Phobius"/>
    </source>
</evidence>
<keyword evidence="2" id="KW-1133">Transmembrane helix</keyword>
<dbReference type="HOGENOM" id="CLU_107661_2_0_1"/>
<reference evidence="5" key="1">
    <citation type="submission" date="2010-07" db="EMBL/GenBank/DDBJ databases">
        <title>The genome sequence of Gaeumannomyces graminis var. tritici strain R3-111a-1.</title>
        <authorList>
            <consortium name="The Broad Institute Genome Sequencing Platform"/>
            <person name="Ma L.-J."/>
            <person name="Dead R."/>
            <person name="Young S."/>
            <person name="Zeng Q."/>
            <person name="Koehrsen M."/>
            <person name="Alvarado L."/>
            <person name="Berlin A."/>
            <person name="Chapman S.B."/>
            <person name="Chen Z."/>
            <person name="Freedman E."/>
            <person name="Gellesch M."/>
            <person name="Goldberg J."/>
            <person name="Griggs A."/>
            <person name="Gujja S."/>
            <person name="Heilman E.R."/>
            <person name="Heiman D."/>
            <person name="Hepburn T."/>
            <person name="Howarth C."/>
            <person name="Jen D."/>
            <person name="Larson L."/>
            <person name="Mehta T."/>
            <person name="Neiman D."/>
            <person name="Pearson M."/>
            <person name="Roberts A."/>
            <person name="Saif S."/>
            <person name="Shea T."/>
            <person name="Shenoy N."/>
            <person name="Sisk P."/>
            <person name="Stolte C."/>
            <person name="Sykes S."/>
            <person name="Walk T."/>
            <person name="White J."/>
            <person name="Yandava C."/>
            <person name="Haas B."/>
            <person name="Nusbaum C."/>
            <person name="Birren B."/>
        </authorList>
    </citation>
    <scope>NUCLEOTIDE SEQUENCE [LARGE SCALE GENOMIC DNA]</scope>
    <source>
        <strain evidence="5">R3-111a-1</strain>
    </source>
</reference>
<reference evidence="4" key="5">
    <citation type="submission" date="2018-04" db="UniProtKB">
        <authorList>
            <consortium name="EnsemblFungi"/>
        </authorList>
    </citation>
    <scope>IDENTIFICATION</scope>
    <source>
        <strain evidence="4">R3-111a-1</strain>
    </source>
</reference>
<keyword evidence="5" id="KW-1185">Reference proteome</keyword>
<proteinExistence type="predicted"/>
<dbReference type="Proteomes" id="UP000006039">
    <property type="component" value="Unassembled WGS sequence"/>
</dbReference>
<sequence>MSPNLLAYTHLTPSKPIHLALFFVVCYCSTPPKRTPSSSSSSSPCCCRPLPLTQAPRLVEIRAAQRTFEGAYMRTALSQFSFALIILKIFTSEFYPIGALLAVYGFCILLIAAYRRHEGNRQFFSEDPAPDDGGPARPRLSPAPKKKFRTSGNSVALLAALSLGAYVALLALILTLES</sequence>
<gene>
    <name evidence="4" type="primary">20341805</name>
    <name evidence="3" type="ORF">GGTG_01347</name>
</gene>
<keyword evidence="2" id="KW-0472">Membrane</keyword>
<keyword evidence="2" id="KW-0812">Transmembrane</keyword>
<feature type="transmembrane region" description="Helical" evidence="2">
    <location>
        <begin position="155"/>
        <end position="176"/>
    </location>
</feature>
<evidence type="ECO:0000313" key="5">
    <source>
        <dbReference type="Proteomes" id="UP000006039"/>
    </source>
</evidence>
<evidence type="ECO:0008006" key="6">
    <source>
        <dbReference type="Google" id="ProtNLM"/>
    </source>
</evidence>
<dbReference type="eggNOG" id="ENOG502S764">
    <property type="taxonomic scope" value="Eukaryota"/>
</dbReference>
<dbReference type="PANTHER" id="PTHR38646">
    <property type="entry name" value="YALI0F00814P"/>
    <property type="match status" value="1"/>
</dbReference>
<reference evidence="3" key="3">
    <citation type="submission" date="2010-09" db="EMBL/GenBank/DDBJ databases">
        <title>Annotation of Gaeumannomyces graminis var. tritici R3-111a-1.</title>
        <authorList>
            <consortium name="The Broad Institute Genome Sequencing Platform"/>
            <person name="Ma L.-J."/>
            <person name="Dead R."/>
            <person name="Young S.K."/>
            <person name="Zeng Q."/>
            <person name="Gargeya S."/>
            <person name="Fitzgerald M."/>
            <person name="Haas B."/>
            <person name="Abouelleil A."/>
            <person name="Alvarado L."/>
            <person name="Arachchi H.M."/>
            <person name="Berlin A."/>
            <person name="Brown A."/>
            <person name="Chapman S.B."/>
            <person name="Chen Z."/>
            <person name="Dunbar C."/>
            <person name="Freedman E."/>
            <person name="Gearin G."/>
            <person name="Gellesch M."/>
            <person name="Goldberg J."/>
            <person name="Griggs A."/>
            <person name="Gujja S."/>
            <person name="Heiman D."/>
            <person name="Howarth C."/>
            <person name="Larson L."/>
            <person name="Lui A."/>
            <person name="MacDonald P.J.P."/>
            <person name="Mehta T."/>
            <person name="Montmayeur A."/>
            <person name="Murphy C."/>
            <person name="Neiman D."/>
            <person name="Pearson M."/>
            <person name="Priest M."/>
            <person name="Roberts A."/>
            <person name="Saif S."/>
            <person name="Shea T."/>
            <person name="Shenoy N."/>
            <person name="Sisk P."/>
            <person name="Stolte C."/>
            <person name="Sykes S."/>
            <person name="Yandava C."/>
            <person name="Wortman J."/>
            <person name="Nusbaum C."/>
            <person name="Birren B."/>
        </authorList>
    </citation>
    <scope>NUCLEOTIDE SEQUENCE</scope>
    <source>
        <strain evidence="3">R3-111a-1</strain>
    </source>
</reference>
<dbReference type="RefSeq" id="XP_009217374.1">
    <property type="nucleotide sequence ID" value="XM_009219110.1"/>
</dbReference>
<dbReference type="PANTHER" id="PTHR38646:SF1">
    <property type="entry name" value="DUF202 DOMAIN-CONTAINING PROTEIN"/>
    <property type="match status" value="1"/>
</dbReference>
<dbReference type="AlphaFoldDB" id="J3NJB4"/>
<dbReference type="GeneID" id="20341805"/>
<organism evidence="3">
    <name type="scientific">Gaeumannomyces tritici (strain R3-111a-1)</name>
    <name type="common">Wheat and barley take-all root rot fungus</name>
    <name type="synonym">Gaeumannomyces graminis var. tritici</name>
    <dbReference type="NCBI Taxonomy" id="644352"/>
    <lineage>
        <taxon>Eukaryota</taxon>
        <taxon>Fungi</taxon>
        <taxon>Dikarya</taxon>
        <taxon>Ascomycota</taxon>
        <taxon>Pezizomycotina</taxon>
        <taxon>Sordariomycetes</taxon>
        <taxon>Sordariomycetidae</taxon>
        <taxon>Magnaporthales</taxon>
        <taxon>Magnaporthaceae</taxon>
        <taxon>Gaeumannomyces</taxon>
    </lineage>
</organism>
<dbReference type="EMBL" id="GL385395">
    <property type="protein sequence ID" value="EJT81366.1"/>
    <property type="molecule type" value="Genomic_DNA"/>
</dbReference>
<evidence type="ECO:0000313" key="3">
    <source>
        <dbReference type="EMBL" id="EJT81366.1"/>
    </source>
</evidence>
<name>J3NJB4_GAET3</name>
<dbReference type="EnsemblFungi" id="EJT81366">
    <property type="protein sequence ID" value="EJT81366"/>
    <property type="gene ID" value="GGTG_01347"/>
</dbReference>
<feature type="region of interest" description="Disordered" evidence="1">
    <location>
        <begin position="124"/>
        <end position="147"/>
    </location>
</feature>
<reference evidence="3" key="2">
    <citation type="submission" date="2010-07" db="EMBL/GenBank/DDBJ databases">
        <authorList>
            <consortium name="The Broad Institute Genome Sequencing Platform"/>
            <consortium name="Broad Institute Genome Sequencing Center for Infectious Disease"/>
            <person name="Ma L.-J."/>
            <person name="Dead R."/>
            <person name="Young S."/>
            <person name="Zeng Q."/>
            <person name="Koehrsen M."/>
            <person name="Alvarado L."/>
            <person name="Berlin A."/>
            <person name="Chapman S.B."/>
            <person name="Chen Z."/>
            <person name="Freedman E."/>
            <person name="Gellesch M."/>
            <person name="Goldberg J."/>
            <person name="Griggs A."/>
            <person name="Gujja S."/>
            <person name="Heilman E.R."/>
            <person name="Heiman D."/>
            <person name="Hepburn T."/>
            <person name="Howarth C."/>
            <person name="Jen D."/>
            <person name="Larson L."/>
            <person name="Mehta T."/>
            <person name="Neiman D."/>
            <person name="Pearson M."/>
            <person name="Roberts A."/>
            <person name="Saif S."/>
            <person name="Shea T."/>
            <person name="Shenoy N."/>
            <person name="Sisk P."/>
            <person name="Stolte C."/>
            <person name="Sykes S."/>
            <person name="Walk T."/>
            <person name="White J."/>
            <person name="Yandava C."/>
            <person name="Haas B."/>
            <person name="Nusbaum C."/>
            <person name="Birren B."/>
        </authorList>
    </citation>
    <scope>NUCLEOTIDE SEQUENCE</scope>
    <source>
        <strain evidence="3">R3-111a-1</strain>
    </source>
</reference>
<feature type="transmembrane region" description="Helical" evidence="2">
    <location>
        <begin position="96"/>
        <end position="114"/>
    </location>
</feature>
<reference evidence="4" key="4">
    <citation type="journal article" date="2015" name="G3 (Bethesda)">
        <title>Genome sequences of three phytopathogenic species of the Magnaporthaceae family of fungi.</title>
        <authorList>
            <person name="Okagaki L.H."/>
            <person name="Nunes C.C."/>
            <person name="Sailsbery J."/>
            <person name="Clay B."/>
            <person name="Brown D."/>
            <person name="John T."/>
            <person name="Oh Y."/>
            <person name="Young N."/>
            <person name="Fitzgerald M."/>
            <person name="Haas B.J."/>
            <person name="Zeng Q."/>
            <person name="Young S."/>
            <person name="Adiconis X."/>
            <person name="Fan L."/>
            <person name="Levin J.Z."/>
            <person name="Mitchell T.K."/>
            <person name="Okubara P.A."/>
            <person name="Farman M.L."/>
            <person name="Kohn L.M."/>
            <person name="Birren B."/>
            <person name="Ma L.-J."/>
            <person name="Dean R.A."/>
        </authorList>
    </citation>
    <scope>NUCLEOTIDE SEQUENCE</scope>
    <source>
        <strain evidence="4">R3-111a-1</strain>
    </source>
</reference>